<dbReference type="PROSITE" id="PS51141">
    <property type="entry name" value="ZF_SBP"/>
    <property type="match status" value="1"/>
</dbReference>
<feature type="region of interest" description="Disordered" evidence="4">
    <location>
        <begin position="1638"/>
        <end position="1673"/>
    </location>
</feature>
<dbReference type="Pfam" id="PF03110">
    <property type="entry name" value="SBP"/>
    <property type="match status" value="1"/>
</dbReference>
<feature type="region of interest" description="Disordered" evidence="4">
    <location>
        <begin position="248"/>
        <end position="340"/>
    </location>
</feature>
<keyword evidence="5" id="KW-1133">Transmembrane helix</keyword>
<feature type="compositionally biased region" description="Gly residues" evidence="4">
    <location>
        <begin position="286"/>
        <end position="295"/>
    </location>
</feature>
<dbReference type="PANTHER" id="PTHR31251">
    <property type="entry name" value="SQUAMOSA PROMOTER-BINDING-LIKE PROTEIN 4"/>
    <property type="match status" value="1"/>
</dbReference>
<feature type="transmembrane region" description="Helical" evidence="5">
    <location>
        <begin position="1814"/>
        <end position="1833"/>
    </location>
</feature>
<keyword evidence="8" id="KW-1185">Reference proteome</keyword>
<feature type="region of interest" description="Disordered" evidence="4">
    <location>
        <begin position="115"/>
        <end position="168"/>
    </location>
</feature>
<feature type="transmembrane region" description="Helical" evidence="5">
    <location>
        <begin position="1839"/>
        <end position="1858"/>
    </location>
</feature>
<feature type="compositionally biased region" description="Low complexity" evidence="4">
    <location>
        <begin position="424"/>
        <end position="439"/>
    </location>
</feature>
<dbReference type="EMBL" id="PGGS01000377">
    <property type="protein sequence ID" value="PNH04574.1"/>
    <property type="molecule type" value="Genomic_DNA"/>
</dbReference>
<keyword evidence="5" id="KW-0472">Membrane</keyword>
<proteinExistence type="predicted"/>
<name>A0A2J7ZWE0_9CHLO</name>
<dbReference type="PANTHER" id="PTHR31251:SF169">
    <property type="entry name" value="SQUAMOSA PROMOTER-BINDING-LIKE PROTEIN 8"/>
    <property type="match status" value="1"/>
</dbReference>
<keyword evidence="3" id="KW-0862">Zinc</keyword>
<reference evidence="7 8" key="1">
    <citation type="journal article" date="2017" name="Mol. Biol. Evol.">
        <title>The 4-celled Tetrabaena socialis nuclear genome reveals the essential components for genetic control of cell number at the origin of multicellularity in the volvocine lineage.</title>
        <authorList>
            <person name="Featherston J."/>
            <person name="Arakaki Y."/>
            <person name="Hanschen E.R."/>
            <person name="Ferris P.J."/>
            <person name="Michod R.E."/>
            <person name="Olson B.J.S.C."/>
            <person name="Nozaki H."/>
            <person name="Durand P.M."/>
        </authorList>
    </citation>
    <scope>NUCLEOTIDE SEQUENCE [LARGE SCALE GENOMIC DNA]</scope>
    <source>
        <strain evidence="7 8">NIES-571</strain>
    </source>
</reference>
<feature type="compositionally biased region" description="Low complexity" evidence="4">
    <location>
        <begin position="248"/>
        <end position="273"/>
    </location>
</feature>
<evidence type="ECO:0000256" key="1">
    <source>
        <dbReference type="ARBA" id="ARBA00022723"/>
    </source>
</evidence>
<evidence type="ECO:0000313" key="8">
    <source>
        <dbReference type="Proteomes" id="UP000236333"/>
    </source>
</evidence>
<evidence type="ECO:0000256" key="3">
    <source>
        <dbReference type="ARBA" id="ARBA00022833"/>
    </source>
</evidence>
<dbReference type="GO" id="GO:0003677">
    <property type="term" value="F:DNA binding"/>
    <property type="evidence" value="ECO:0007669"/>
    <property type="project" value="InterPro"/>
</dbReference>
<protein>
    <submittedName>
        <fullName evidence="7">Squamosa promoter-binding-like protein 3</fullName>
    </submittedName>
</protein>
<evidence type="ECO:0000256" key="5">
    <source>
        <dbReference type="SAM" id="Phobius"/>
    </source>
</evidence>
<evidence type="ECO:0000256" key="2">
    <source>
        <dbReference type="ARBA" id="ARBA00022771"/>
    </source>
</evidence>
<dbReference type="Proteomes" id="UP000236333">
    <property type="component" value="Unassembled WGS sequence"/>
</dbReference>
<evidence type="ECO:0000256" key="4">
    <source>
        <dbReference type="SAM" id="MobiDB-lite"/>
    </source>
</evidence>
<keyword evidence="1" id="KW-0479">Metal-binding</keyword>
<feature type="compositionally biased region" description="Basic residues" evidence="4">
    <location>
        <begin position="823"/>
        <end position="833"/>
    </location>
</feature>
<evidence type="ECO:0000313" key="7">
    <source>
        <dbReference type="EMBL" id="PNH04574.1"/>
    </source>
</evidence>
<feature type="compositionally biased region" description="Gly residues" evidence="4">
    <location>
        <begin position="735"/>
        <end position="762"/>
    </location>
</feature>
<comment type="caution">
    <text evidence="7">The sequence shown here is derived from an EMBL/GenBank/DDBJ whole genome shotgun (WGS) entry which is preliminary data.</text>
</comment>
<accession>A0A2J7ZWE0</accession>
<feature type="compositionally biased region" description="Low complexity" evidence="4">
    <location>
        <begin position="1081"/>
        <end position="1112"/>
    </location>
</feature>
<dbReference type="InterPro" id="IPR036893">
    <property type="entry name" value="SBP_sf"/>
</dbReference>
<dbReference type="OrthoDB" id="549553at2759"/>
<feature type="region of interest" description="Disordered" evidence="4">
    <location>
        <begin position="906"/>
        <end position="928"/>
    </location>
</feature>
<dbReference type="GO" id="GO:0005634">
    <property type="term" value="C:nucleus"/>
    <property type="evidence" value="ECO:0007669"/>
    <property type="project" value="InterPro"/>
</dbReference>
<organism evidence="7 8">
    <name type="scientific">Tetrabaena socialis</name>
    <dbReference type="NCBI Taxonomy" id="47790"/>
    <lineage>
        <taxon>Eukaryota</taxon>
        <taxon>Viridiplantae</taxon>
        <taxon>Chlorophyta</taxon>
        <taxon>core chlorophytes</taxon>
        <taxon>Chlorophyceae</taxon>
        <taxon>CS clade</taxon>
        <taxon>Chlamydomonadales</taxon>
        <taxon>Tetrabaenaceae</taxon>
        <taxon>Tetrabaena</taxon>
    </lineage>
</organism>
<feature type="domain" description="SBP-type" evidence="6">
    <location>
        <begin position="37"/>
        <end position="114"/>
    </location>
</feature>
<sequence>MRKTGDGAAAAQPYMAKRWLDALQAPSPTRAPPHAPPRAAQVKGCPVDLSLCKAYYRRFRICERHLKTLSLCIEGKASRFCQQCGRFHVIEEFEGNKRSCRRALLTRFYKRRNMSVPPEVLPPPPPDSVLQAGARDTDPKPRSKVRSPPEPDPSQPPQRRKRGRPRAAPMDVQDLASGDVPELEAGGGLHLLGAQPAVSPSRPFPTSAQQHPQLLLHLQGIKTEPEQVRPWGVCVLRRRFRLRAAGSGRGSCAGLQRRMGARASAAARTPRPRVSGPCRSGSTSSGVGGGSGSGGDPPSAHLRYGFNELGAQQPGQQPPGRLGEAGPGRAHGAGLGAGQVQVQQQQLLPLRGEGGLGAMEGRVPGAHGLLGDQLTHLHLQQQQQQQQQRHPAGGPARPPFSPLRPGNSPSPEHGDDLRARAPSRLQQPQLQPQQQRQQQNGHDSQSTPYGGGGGGMAPAWHLQQQRQVVEQGPGWGLAAGAADVTANGSLPPGGGVRAETLSRLQRHMLLLQQPGDAAAPTAAVFDLATAVSGGGLANGGGGGGLGGGGLCNGGGSGGLGGGGLGGSGGLGGGGGLGGSGGLGGDGGLGGGGSGGLAEQWQRAGGAWGHGHGGVGGGGNGILGGHMGCGSLSLAPTGGSVGVPAIGVQHGTADALELELLSIASESLMADQGAHAHLAYTGPASRPLGLDIGSAEPGALLCAAGLQLGAVGNGCGGGPAAQGLVSELRGMRMVSGGSGRDGGGGGSTSGSGGWGGEASGEGADGAACGGGQLAFGALAGGGHAATLLPHRHTSTASSGDASAAGLTLVQQLQLRALQQEQQHLQHHHQQHQQQHHVSGSAWQLGAAGALAGGSTAGPYGGGGIVEGPREGAGGGPGQLQLQFMQLQQQHQQRLQLQQQQEQEQQAQRMRQLQQLHQQQQRHFQQQQQQQPSLKDAALALLAQGGAHATYSPPASLLERLSIKIHKCRPEQLSPDLASQLTDWLITADASVVQGFVRPGCTHLVVDLLYGDRERLMQALFGAEGSDPRDAAATLARRVLGAPPDTGPTSDMHLQLGDSTGSLRSFTSGHTWGSTGAPFVPDVAAPAAGTPGDSPTAAAAAPHEAAPPASLTAAAPPPPPRPASGAHPGGAPRGRRLSPEASYAAAVAPPAGLVPAPRAAAAIAAALAAGEDVEAAAAAATAAEIAATAAAAARRARRGSRHRVPQYGDNSGGALVAANANAPLLEGPGATALLPLSDPGLRHRRLEPEVLAAAEAAYNASLAASAAAGETPSPAAGSPAARTQQQQHASPPAPAPAPAGSAVAGASELRLDSYAAEAAGTREAAAAVAVAVAAAAGEGGTRGAGAQGPIRRAEAVAVTLMREQHKQQEEGVSARREAAAVAAAVAVVQRLGGGEGAARVDARAALRRRQEQQEQQERSRLRLRQQQQQLGVRARALLVFFCSRCGPAAGGALGGWWLVLNFLLTADAAPAAPAAATGAAAAAPGAPATTADADAAQGAADASAAAAPPAAAKPAEGAAAAEPAAADAAAGAPVAEDARAAPNAPAAGGCSNPQLAFAALEEQVRAEGGGMGLLHHAVRSGCAETVALLLAASRRAGAPLDVARPGPYGVTAVHLAALLPYGGAAILDAIVDHAAATDGGGGDGGGAPAPWPSGPAAAAADADGAGAASGSGGGAAANSGDLGMGGGSGAPGALVAYEPRAAAGATSVLSQEQVEVGLGEEVEGVALARNAAADAEAEASSAEGPLDIGVAFGSIASWVDGSSPHRAPSPAPSSGGVAADAVPTLKGAALYGTAVAAPAGGGAAAGLGGRGASGGAAAYAAVAVAAAAVAALWRVGGWAPMLLALPLALLLAVLAGAVPWRRSCAGGGSLGAL</sequence>
<dbReference type="InterPro" id="IPR004333">
    <property type="entry name" value="SBP_dom"/>
</dbReference>
<gene>
    <name evidence="7" type="ORF">TSOC_009234</name>
</gene>
<dbReference type="GO" id="GO:0008270">
    <property type="term" value="F:zinc ion binding"/>
    <property type="evidence" value="ECO:0007669"/>
    <property type="project" value="UniProtKB-KW"/>
</dbReference>
<feature type="compositionally biased region" description="Low complexity" evidence="4">
    <location>
        <begin position="310"/>
        <end position="320"/>
    </location>
</feature>
<feature type="region of interest" description="Disordered" evidence="4">
    <location>
        <begin position="731"/>
        <end position="762"/>
    </location>
</feature>
<feature type="region of interest" description="Disordered" evidence="4">
    <location>
        <begin position="1267"/>
        <end position="1302"/>
    </location>
</feature>
<dbReference type="InterPro" id="IPR044817">
    <property type="entry name" value="SBP-like"/>
</dbReference>
<feature type="compositionally biased region" description="Low complexity" evidence="4">
    <location>
        <begin position="1267"/>
        <end position="1279"/>
    </location>
</feature>
<feature type="region of interest" description="Disordered" evidence="4">
    <location>
        <begin position="379"/>
        <end position="458"/>
    </location>
</feature>
<feature type="region of interest" description="Disordered" evidence="4">
    <location>
        <begin position="818"/>
        <end position="839"/>
    </location>
</feature>
<keyword evidence="2" id="KW-0863">Zinc-finger</keyword>
<dbReference type="Gene3D" id="4.10.1100.10">
    <property type="entry name" value="Transcription factor, SBP-box domain"/>
    <property type="match status" value="1"/>
</dbReference>
<dbReference type="SUPFAM" id="SSF103612">
    <property type="entry name" value="SBT domain"/>
    <property type="match status" value="1"/>
</dbReference>
<keyword evidence="5" id="KW-0812">Transmembrane</keyword>
<feature type="compositionally biased region" description="Low complexity" evidence="4">
    <location>
        <begin position="1652"/>
        <end position="1664"/>
    </location>
</feature>
<feature type="compositionally biased region" description="Gly residues" evidence="4">
    <location>
        <begin position="323"/>
        <end position="337"/>
    </location>
</feature>
<feature type="region of interest" description="Disordered" evidence="4">
    <location>
        <begin position="1081"/>
        <end position="1140"/>
    </location>
</feature>
<evidence type="ECO:0000259" key="6">
    <source>
        <dbReference type="PROSITE" id="PS51141"/>
    </source>
</evidence>